<evidence type="ECO:0000313" key="12">
    <source>
        <dbReference type="Proteomes" id="UP000201169"/>
    </source>
</evidence>
<feature type="active site" description="Proton acceptor" evidence="7 8">
    <location>
        <position position="178"/>
    </location>
</feature>
<dbReference type="InterPro" id="IPR015813">
    <property type="entry name" value="Pyrv/PenolPyrv_kinase-like_dom"/>
</dbReference>
<dbReference type="PIRSF" id="PIRSF000388">
    <property type="entry name" value="Pantoate_hydroxy_MeTrfase"/>
    <property type="match status" value="1"/>
</dbReference>
<evidence type="ECO:0000256" key="6">
    <source>
        <dbReference type="ARBA" id="ARBA00056497"/>
    </source>
</evidence>
<evidence type="ECO:0000256" key="2">
    <source>
        <dbReference type="ARBA" id="ARBA00008676"/>
    </source>
</evidence>
<dbReference type="Pfam" id="PF02548">
    <property type="entry name" value="Pantoate_transf"/>
    <property type="match status" value="1"/>
</dbReference>
<dbReference type="UniPathway" id="UPA00028">
    <property type="reaction ID" value="UER00003"/>
</dbReference>
<dbReference type="HAMAP" id="MF_00156">
    <property type="entry name" value="PanB"/>
    <property type="match status" value="1"/>
</dbReference>
<dbReference type="GO" id="GO:0032259">
    <property type="term" value="P:methylation"/>
    <property type="evidence" value="ECO:0007669"/>
    <property type="project" value="UniProtKB-KW"/>
</dbReference>
<protein>
    <recommendedName>
        <fullName evidence="7">3-methyl-2-oxobutanoate hydroxymethyltransferase</fullName>
        <ecNumber evidence="7">2.1.2.11</ecNumber>
    </recommendedName>
    <alternativeName>
        <fullName evidence="7">Ketopantoate hydroxymethyltransferase</fullName>
        <shortName evidence="7">KPHMT</shortName>
    </alternativeName>
</protein>
<dbReference type="Gene3D" id="3.20.20.60">
    <property type="entry name" value="Phosphoenolpyruvate-binding domains"/>
    <property type="match status" value="1"/>
</dbReference>
<reference evidence="11 12" key="1">
    <citation type="submission" date="2017-07" db="EMBL/GenBank/DDBJ databases">
        <title>Analysis of two Campylobacter avium genomes and identification of a novel hippuricase gene.</title>
        <authorList>
            <person name="Miller W.G."/>
            <person name="Chapman M.H."/>
            <person name="Yee E."/>
            <person name="Revez J."/>
            <person name="Bono J.L."/>
            <person name="Rossi M."/>
        </authorList>
    </citation>
    <scope>NUCLEOTIDE SEQUENCE [LARGE SCALE GENOMIC DNA]</scope>
    <source>
        <strain evidence="11 12">LMG 24591</strain>
    </source>
</reference>
<comment type="subunit">
    <text evidence="3 7">Homodecamer; pentamer of dimers.</text>
</comment>
<dbReference type="GO" id="GO:0015940">
    <property type="term" value="P:pantothenate biosynthetic process"/>
    <property type="evidence" value="ECO:0007669"/>
    <property type="project" value="UniProtKB-UniRule"/>
</dbReference>
<dbReference type="GO" id="GO:0005737">
    <property type="term" value="C:cytoplasm"/>
    <property type="evidence" value="ECO:0007669"/>
    <property type="project" value="UniProtKB-SubCell"/>
</dbReference>
<dbReference type="InterPro" id="IPR040442">
    <property type="entry name" value="Pyrv_kinase-like_dom_sf"/>
</dbReference>
<dbReference type="EMBL" id="CP022347">
    <property type="protein sequence ID" value="ASQ30642.1"/>
    <property type="molecule type" value="Genomic_DNA"/>
</dbReference>
<evidence type="ECO:0000256" key="7">
    <source>
        <dbReference type="HAMAP-Rule" id="MF_00156"/>
    </source>
</evidence>
<dbReference type="GO" id="GO:0003864">
    <property type="term" value="F:3-methyl-2-oxobutanoate hydroxymethyltransferase activity"/>
    <property type="evidence" value="ECO:0007669"/>
    <property type="project" value="UniProtKB-UniRule"/>
</dbReference>
<comment type="subcellular location">
    <subcellularLocation>
        <location evidence="7">Cytoplasm</location>
    </subcellularLocation>
</comment>
<keyword evidence="7 10" id="KW-0479">Metal-binding</keyword>
<keyword evidence="7 10" id="KW-0460">Magnesium</keyword>
<dbReference type="PANTHER" id="PTHR20881:SF0">
    <property type="entry name" value="3-METHYL-2-OXOBUTANOATE HYDROXYMETHYLTRANSFERASE"/>
    <property type="match status" value="1"/>
</dbReference>
<feature type="binding site" evidence="7 9">
    <location>
        <position position="109"/>
    </location>
    <ligand>
        <name>3-methyl-2-oxobutanoate</name>
        <dbReference type="ChEBI" id="CHEBI:11851"/>
    </ligand>
</feature>
<evidence type="ECO:0000256" key="9">
    <source>
        <dbReference type="PIRSR" id="PIRSR000388-2"/>
    </source>
</evidence>
<comment type="pathway">
    <text evidence="1 7">Cofactor biosynthesis; (R)-pantothenate biosynthesis; (R)-pantoate from 3-methyl-2-oxobutanoate: step 1/2.</text>
</comment>
<evidence type="ECO:0000256" key="4">
    <source>
        <dbReference type="ARBA" id="ARBA00022655"/>
    </source>
</evidence>
<evidence type="ECO:0000313" key="11">
    <source>
        <dbReference type="EMBL" id="ASQ30642.1"/>
    </source>
</evidence>
<dbReference type="SUPFAM" id="SSF51621">
    <property type="entry name" value="Phosphoenolpyruvate/pyruvate domain"/>
    <property type="match status" value="1"/>
</dbReference>
<dbReference type="EC" id="2.1.2.11" evidence="7"/>
<proteinExistence type="inferred from homology"/>
<comment type="cofactor">
    <cofactor evidence="7 10">
        <name>Mg(2+)</name>
        <dbReference type="ChEBI" id="CHEBI:18420"/>
    </cofactor>
    <text evidence="7 10">Binds 1 Mg(2+) ion per subunit.</text>
</comment>
<dbReference type="NCBIfam" id="NF001452">
    <property type="entry name" value="PRK00311.1"/>
    <property type="match status" value="1"/>
</dbReference>
<dbReference type="FunFam" id="3.20.20.60:FF:000003">
    <property type="entry name" value="3-methyl-2-oxobutanoate hydroxymethyltransferase"/>
    <property type="match status" value="1"/>
</dbReference>
<name>A0A222MYL2_9BACT</name>
<keyword evidence="11" id="KW-0489">Methyltransferase</keyword>
<evidence type="ECO:0000256" key="5">
    <source>
        <dbReference type="ARBA" id="ARBA00022679"/>
    </source>
</evidence>
<dbReference type="NCBIfam" id="TIGR00222">
    <property type="entry name" value="panB"/>
    <property type="match status" value="1"/>
</dbReference>
<comment type="similarity">
    <text evidence="2 7">Belongs to the PanB family.</text>
</comment>
<feature type="binding site" evidence="7 9">
    <location>
        <position position="79"/>
    </location>
    <ligand>
        <name>3-methyl-2-oxobutanoate</name>
        <dbReference type="ChEBI" id="CHEBI:11851"/>
    </ligand>
</feature>
<keyword evidence="12" id="KW-1185">Reference proteome</keyword>
<accession>A0A222MYL2</accession>
<evidence type="ECO:0000256" key="3">
    <source>
        <dbReference type="ARBA" id="ARBA00011424"/>
    </source>
</evidence>
<comment type="function">
    <text evidence="6 7">Catalyzes the reversible reaction in which hydroxymethyl group from 5,10-methylenetetrahydrofolate is transferred onto alpha-ketoisovalerate to form ketopantoate.</text>
</comment>
<dbReference type="KEGG" id="cavi:CAV_0984"/>
<dbReference type="InterPro" id="IPR003700">
    <property type="entry name" value="Pantoate_hydroxy_MeTrfase"/>
</dbReference>
<dbReference type="PANTHER" id="PTHR20881">
    <property type="entry name" value="3-METHYL-2-OXOBUTANOATE HYDROXYMETHYLTRANSFERASE"/>
    <property type="match status" value="1"/>
</dbReference>
<evidence type="ECO:0000256" key="8">
    <source>
        <dbReference type="PIRSR" id="PIRSR000388-1"/>
    </source>
</evidence>
<feature type="binding site" evidence="7 9">
    <location>
        <begin position="40"/>
        <end position="41"/>
    </location>
    <ligand>
        <name>3-methyl-2-oxobutanoate</name>
        <dbReference type="ChEBI" id="CHEBI:11851"/>
    </ligand>
</feature>
<dbReference type="CDD" id="cd06557">
    <property type="entry name" value="KPHMT-like"/>
    <property type="match status" value="1"/>
</dbReference>
<keyword evidence="7" id="KW-0963">Cytoplasm</keyword>
<dbReference type="Proteomes" id="UP000201169">
    <property type="component" value="Chromosome"/>
</dbReference>
<feature type="binding site" evidence="7 10">
    <location>
        <position position="40"/>
    </location>
    <ligand>
        <name>Mg(2+)</name>
        <dbReference type="ChEBI" id="CHEBI:18420"/>
    </ligand>
</feature>
<keyword evidence="5 7" id="KW-0808">Transferase</keyword>
<keyword evidence="4 7" id="KW-0566">Pantothenate biosynthesis</keyword>
<feature type="binding site" evidence="7 10">
    <location>
        <position position="111"/>
    </location>
    <ligand>
        <name>Mg(2+)</name>
        <dbReference type="ChEBI" id="CHEBI:18420"/>
    </ligand>
</feature>
<feature type="binding site" evidence="7 10">
    <location>
        <position position="79"/>
    </location>
    <ligand>
        <name>Mg(2+)</name>
        <dbReference type="ChEBI" id="CHEBI:18420"/>
    </ligand>
</feature>
<sequence>MLSLLEKKGKNEKITMLTAYDYLSAKAVDEAGIDVILVGDSLAMVVLGLEDTLSVSLDEMLVFTKAVSRAAKNALVLSDMPFGSYEGCEYEALKNATRFIKEGRANAVKLEGGEEICKSIEMISKAKIPVVAHLGLTPQAINALGGYKVQGKNYEAAQKLLKDSRAVESAGASMLVLECVPTKLAQKITQELKIPTIGIGAGKYCDGQVLVYHDLLGINEDFKPKFVKRYANFNPKEAVKEYIKEVKGGIFPSADFSFDLDDEWLDKLY</sequence>
<gene>
    <name evidence="7 11" type="primary">panB</name>
    <name evidence="11" type="ORF">CAV_0984</name>
</gene>
<organism evidence="11 12">
    <name type="scientific">Campylobacter avium LMG 24591</name>
    <dbReference type="NCBI Taxonomy" id="522484"/>
    <lineage>
        <taxon>Bacteria</taxon>
        <taxon>Pseudomonadati</taxon>
        <taxon>Campylobacterota</taxon>
        <taxon>Epsilonproteobacteria</taxon>
        <taxon>Campylobacterales</taxon>
        <taxon>Campylobacteraceae</taxon>
        <taxon>Campylobacter</taxon>
    </lineage>
</organism>
<evidence type="ECO:0000256" key="10">
    <source>
        <dbReference type="PIRSR" id="PIRSR000388-3"/>
    </source>
</evidence>
<dbReference type="GO" id="GO:0008168">
    <property type="term" value="F:methyltransferase activity"/>
    <property type="evidence" value="ECO:0007669"/>
    <property type="project" value="UniProtKB-KW"/>
</dbReference>
<comment type="catalytic activity">
    <reaction evidence="7">
        <text>(6R)-5,10-methylene-5,6,7,8-tetrahydrofolate + 3-methyl-2-oxobutanoate + H2O = 2-dehydropantoate + (6S)-5,6,7,8-tetrahydrofolate</text>
        <dbReference type="Rhea" id="RHEA:11824"/>
        <dbReference type="ChEBI" id="CHEBI:11561"/>
        <dbReference type="ChEBI" id="CHEBI:11851"/>
        <dbReference type="ChEBI" id="CHEBI:15377"/>
        <dbReference type="ChEBI" id="CHEBI:15636"/>
        <dbReference type="ChEBI" id="CHEBI:57453"/>
        <dbReference type="EC" id="2.1.2.11"/>
    </reaction>
</comment>
<dbReference type="GO" id="GO:0000287">
    <property type="term" value="F:magnesium ion binding"/>
    <property type="evidence" value="ECO:0007669"/>
    <property type="project" value="TreeGrafter"/>
</dbReference>
<dbReference type="AlphaFoldDB" id="A0A222MYL2"/>
<evidence type="ECO:0000256" key="1">
    <source>
        <dbReference type="ARBA" id="ARBA00005033"/>
    </source>
</evidence>